<accession>A0A4U6T3X0</accession>
<keyword evidence="3" id="KW-1185">Reference proteome</keyword>
<sequence length="171" mass="19111">MLPLTGVHESPGKTKFRIPAKRNLIVAIAALIGQLFIHLINFSNVFLHLINFSHQLVLACSVRVPRAGACRSRLPWPSPPRLLSRGLLVFTPQSQRCRHFRCCTPLHCYGFPHRGRLRSGGSRGRRIRRSRPHSRPLVPLARMAGAVCCWDGRTGLLHFSRAGHYAVVAAT</sequence>
<evidence type="ECO:0000313" key="3">
    <source>
        <dbReference type="Proteomes" id="UP000298652"/>
    </source>
</evidence>
<proteinExistence type="predicted"/>
<dbReference type="Gramene" id="TKV95414">
    <property type="protein sequence ID" value="TKV95414"/>
    <property type="gene ID" value="SEVIR_9G361900v2"/>
</dbReference>
<dbReference type="EMBL" id="CM016560">
    <property type="protein sequence ID" value="TKV95414.1"/>
    <property type="molecule type" value="Genomic_DNA"/>
</dbReference>
<name>A0A4U6T3X0_SETVI</name>
<feature type="transmembrane region" description="Helical" evidence="1">
    <location>
        <begin position="23"/>
        <end position="40"/>
    </location>
</feature>
<protein>
    <submittedName>
        <fullName evidence="2">Uncharacterized protein</fullName>
    </submittedName>
</protein>
<keyword evidence="1" id="KW-0472">Membrane</keyword>
<organism evidence="2 3">
    <name type="scientific">Setaria viridis</name>
    <name type="common">Green bristlegrass</name>
    <name type="synonym">Setaria italica subsp. viridis</name>
    <dbReference type="NCBI Taxonomy" id="4556"/>
    <lineage>
        <taxon>Eukaryota</taxon>
        <taxon>Viridiplantae</taxon>
        <taxon>Streptophyta</taxon>
        <taxon>Embryophyta</taxon>
        <taxon>Tracheophyta</taxon>
        <taxon>Spermatophyta</taxon>
        <taxon>Magnoliopsida</taxon>
        <taxon>Liliopsida</taxon>
        <taxon>Poales</taxon>
        <taxon>Poaceae</taxon>
        <taxon>PACMAD clade</taxon>
        <taxon>Panicoideae</taxon>
        <taxon>Panicodae</taxon>
        <taxon>Paniceae</taxon>
        <taxon>Cenchrinae</taxon>
        <taxon>Setaria</taxon>
    </lineage>
</organism>
<evidence type="ECO:0000256" key="1">
    <source>
        <dbReference type="SAM" id="Phobius"/>
    </source>
</evidence>
<gene>
    <name evidence="2" type="ORF">SEVIR_9G361900v2</name>
</gene>
<dbReference type="AlphaFoldDB" id="A0A4U6T3X0"/>
<keyword evidence="1" id="KW-0812">Transmembrane</keyword>
<reference evidence="2" key="1">
    <citation type="submission" date="2019-03" db="EMBL/GenBank/DDBJ databases">
        <title>WGS assembly of Setaria viridis.</title>
        <authorList>
            <person name="Huang P."/>
            <person name="Jenkins J."/>
            <person name="Grimwood J."/>
            <person name="Barry K."/>
            <person name="Healey A."/>
            <person name="Mamidi S."/>
            <person name="Sreedasyam A."/>
            <person name="Shu S."/>
            <person name="Feldman M."/>
            <person name="Wu J."/>
            <person name="Yu Y."/>
            <person name="Chen C."/>
            <person name="Johnson J."/>
            <person name="Rokhsar D."/>
            <person name="Baxter I."/>
            <person name="Schmutz J."/>
            <person name="Brutnell T."/>
            <person name="Kellogg E."/>
        </authorList>
    </citation>
    <scope>NUCLEOTIDE SEQUENCE [LARGE SCALE GENOMIC DNA]</scope>
</reference>
<dbReference type="Proteomes" id="UP000298652">
    <property type="component" value="Chromosome 9"/>
</dbReference>
<keyword evidence="1" id="KW-1133">Transmembrane helix</keyword>
<evidence type="ECO:0000313" key="2">
    <source>
        <dbReference type="EMBL" id="TKV95414.1"/>
    </source>
</evidence>